<feature type="domain" description="Nuclease-associated modular DNA-binding 1" evidence="2">
    <location>
        <begin position="112"/>
        <end position="146"/>
    </location>
</feature>
<proteinExistence type="predicted"/>
<gene>
    <name evidence="3" type="ORF">KC622_03195</name>
</gene>
<sequence>MSKLIGNLSKEIKREPGVYALIFNSGIYIGSTINIRERILTHRRLMKRKSSRVSNNLLQAYELDKEPQVKVLEYSANNLLLEKEQYYLKVFSTVLNNRPVTTRPTGDNKNGKTVYQYTTEGEYIACYKSARFAGKELKISSSAISRVCRDNHHLKSVQGFVFSYKKKFPGYENNSDKARSKRIIRNDGKIYDSIADAARDILEAKDNFDSICACISSVVSGKGKQVKGYSFGLCASKIA</sequence>
<dbReference type="InterPro" id="IPR003647">
    <property type="entry name" value="Intron_nuc_1_rpt"/>
</dbReference>
<reference evidence="3" key="1">
    <citation type="submission" date="2020-04" db="EMBL/GenBank/DDBJ databases">
        <authorList>
            <person name="Zhang T."/>
        </authorList>
    </citation>
    <scope>NUCLEOTIDE SEQUENCE</scope>
    <source>
        <strain evidence="3">HKST-UBA16</strain>
    </source>
</reference>
<evidence type="ECO:0000313" key="3">
    <source>
        <dbReference type="EMBL" id="MCA9375310.1"/>
    </source>
</evidence>
<dbReference type="Gene3D" id="1.10.10.10">
    <property type="entry name" value="Winged helix-like DNA-binding domain superfamily/Winged helix DNA-binding domain"/>
    <property type="match status" value="1"/>
</dbReference>
<dbReference type="Pfam" id="PF01541">
    <property type="entry name" value="GIY-YIG"/>
    <property type="match status" value="1"/>
</dbReference>
<dbReference type="Pfam" id="PF07453">
    <property type="entry name" value="NUMOD1"/>
    <property type="match status" value="1"/>
</dbReference>
<reference evidence="3" key="2">
    <citation type="journal article" date="2021" name="Microbiome">
        <title>Successional dynamics and alternative stable states in a saline activated sludge microbial community over 9 years.</title>
        <authorList>
            <person name="Wang Y."/>
            <person name="Ye J."/>
            <person name="Ju F."/>
            <person name="Liu L."/>
            <person name="Boyd J.A."/>
            <person name="Deng Y."/>
            <person name="Parks D.H."/>
            <person name="Jiang X."/>
            <person name="Yin X."/>
            <person name="Woodcroft B.J."/>
            <person name="Tyson G.W."/>
            <person name="Hugenholtz P."/>
            <person name="Polz M.F."/>
            <person name="Zhang T."/>
        </authorList>
    </citation>
    <scope>NUCLEOTIDE SEQUENCE</scope>
    <source>
        <strain evidence="3">HKST-UBA16</strain>
    </source>
</reference>
<dbReference type="Proteomes" id="UP000748332">
    <property type="component" value="Unassembled WGS sequence"/>
</dbReference>
<evidence type="ECO:0000313" key="4">
    <source>
        <dbReference type="Proteomes" id="UP000748332"/>
    </source>
</evidence>
<name>A0A955HXQ2_9BACT</name>
<accession>A0A955HXQ2</accession>
<feature type="domain" description="GIY-YIG" evidence="1">
    <location>
        <begin position="17"/>
        <end position="93"/>
    </location>
</feature>
<protein>
    <submittedName>
        <fullName evidence="3">GIY-YIG nuclease family protein</fullName>
    </submittedName>
</protein>
<evidence type="ECO:0000259" key="1">
    <source>
        <dbReference type="Pfam" id="PF01541"/>
    </source>
</evidence>
<dbReference type="InterPro" id="IPR036388">
    <property type="entry name" value="WH-like_DNA-bd_sf"/>
</dbReference>
<dbReference type="InterPro" id="IPR035901">
    <property type="entry name" value="GIY-YIG_endonuc_sf"/>
</dbReference>
<dbReference type="Gene3D" id="3.40.1440.10">
    <property type="entry name" value="GIY-YIG endonuclease"/>
    <property type="match status" value="1"/>
</dbReference>
<organism evidence="3 4">
    <name type="scientific">Candidatus Dojkabacteria bacterium</name>
    <dbReference type="NCBI Taxonomy" id="2099670"/>
    <lineage>
        <taxon>Bacteria</taxon>
        <taxon>Candidatus Dojkabacteria</taxon>
    </lineage>
</organism>
<dbReference type="SUPFAM" id="SSF82771">
    <property type="entry name" value="GIY-YIG endonuclease"/>
    <property type="match status" value="1"/>
</dbReference>
<dbReference type="EMBL" id="JAGQLM010000143">
    <property type="protein sequence ID" value="MCA9375310.1"/>
    <property type="molecule type" value="Genomic_DNA"/>
</dbReference>
<evidence type="ECO:0000259" key="2">
    <source>
        <dbReference type="Pfam" id="PF07453"/>
    </source>
</evidence>
<dbReference type="InterPro" id="IPR000305">
    <property type="entry name" value="GIY-YIG_endonuc"/>
</dbReference>
<dbReference type="InterPro" id="IPR010896">
    <property type="entry name" value="NUMOD1"/>
</dbReference>
<comment type="caution">
    <text evidence="3">The sequence shown here is derived from an EMBL/GenBank/DDBJ whole genome shotgun (WGS) entry which is preliminary data.</text>
</comment>
<dbReference type="SMART" id="SM00497">
    <property type="entry name" value="IENR1"/>
    <property type="match status" value="1"/>
</dbReference>
<dbReference type="AlphaFoldDB" id="A0A955HXQ2"/>